<protein>
    <submittedName>
        <fullName evidence="1">Uncharacterized protein</fullName>
    </submittedName>
</protein>
<proteinExistence type="predicted"/>
<name>A0A2P4ULD2_9ACTN</name>
<gene>
    <name evidence="1" type="ORF">BTM25_02340</name>
</gene>
<dbReference type="Proteomes" id="UP000242367">
    <property type="component" value="Unassembled WGS sequence"/>
</dbReference>
<evidence type="ECO:0000313" key="1">
    <source>
        <dbReference type="EMBL" id="POM25851.1"/>
    </source>
</evidence>
<evidence type="ECO:0000313" key="2">
    <source>
        <dbReference type="Proteomes" id="UP000242367"/>
    </source>
</evidence>
<organism evidence="1 2">
    <name type="scientific">Actinomadura rubteroloni</name>
    <dbReference type="NCBI Taxonomy" id="1926885"/>
    <lineage>
        <taxon>Bacteria</taxon>
        <taxon>Bacillati</taxon>
        <taxon>Actinomycetota</taxon>
        <taxon>Actinomycetes</taxon>
        <taxon>Streptosporangiales</taxon>
        <taxon>Thermomonosporaceae</taxon>
        <taxon>Actinomadura</taxon>
    </lineage>
</organism>
<sequence length="92" mass="10340">MKTRRGSARIRLGLVRGRPAGPHPHGHLVPLLHDLFPDWWFSITPRGRWVARPKDAGRTTLTATSLGDLLSSVYIAEPTAAARIHRHMRHIP</sequence>
<keyword evidence="2" id="KW-1185">Reference proteome</keyword>
<accession>A0A2P4ULD2</accession>
<reference evidence="1 2" key="1">
    <citation type="journal article" date="2017" name="Chemistry">
        <title>Isolation, Biosynthesis and Chemical Modifications of Rubterolones A-F: Rare Tropolone Alkaloids from Actinomadura sp. 5-2.</title>
        <authorList>
            <person name="Guo H."/>
            <person name="Benndorf R."/>
            <person name="Leichnitz D."/>
            <person name="Klassen J.L."/>
            <person name="Vollmers J."/>
            <person name="Gorls H."/>
            <person name="Steinacker M."/>
            <person name="Weigel C."/>
            <person name="Dahse H.M."/>
            <person name="Kaster A.K."/>
            <person name="de Beer Z.W."/>
            <person name="Poulsen M."/>
            <person name="Beemelmanns C."/>
        </authorList>
    </citation>
    <scope>NUCLEOTIDE SEQUENCE [LARGE SCALE GENOMIC DNA]</scope>
    <source>
        <strain evidence="1 2">5-2</strain>
    </source>
</reference>
<dbReference type="AlphaFoldDB" id="A0A2P4ULD2"/>
<dbReference type="EMBL" id="MTBP01000001">
    <property type="protein sequence ID" value="POM25851.1"/>
    <property type="molecule type" value="Genomic_DNA"/>
</dbReference>
<comment type="caution">
    <text evidence="1">The sequence shown here is derived from an EMBL/GenBank/DDBJ whole genome shotgun (WGS) entry which is preliminary data.</text>
</comment>
<dbReference type="RefSeq" id="WP_103560906.1">
    <property type="nucleotide sequence ID" value="NZ_MTBP01000001.1"/>
</dbReference>